<sequence>MVVEGPVRGVAGRVGAVDQVRGPLWGSWLTATHHCWTLGGSASGCGPGIVLNGAVEHRSVLPSDSTTIRLEERVVSPDAADLPQIASSREGRPVRSLLAGGYFVDGPPVRSGIAAGGCASQQLHLDLRGLG</sequence>
<dbReference type="EMBL" id="JANPWB010000009">
    <property type="protein sequence ID" value="KAJ1156300.1"/>
    <property type="molecule type" value="Genomic_DNA"/>
</dbReference>
<protein>
    <submittedName>
        <fullName evidence="1">Uncharacterized protein</fullName>
    </submittedName>
</protein>
<keyword evidence="2" id="KW-1185">Reference proteome</keyword>
<evidence type="ECO:0000313" key="1">
    <source>
        <dbReference type="EMBL" id="KAJ1156300.1"/>
    </source>
</evidence>
<proteinExistence type="predicted"/>
<dbReference type="AlphaFoldDB" id="A0AAV7RWD2"/>
<gene>
    <name evidence="1" type="ORF">NDU88_009024</name>
</gene>
<name>A0AAV7RWD2_PLEWA</name>
<accession>A0AAV7RWD2</accession>
<reference evidence="1" key="1">
    <citation type="journal article" date="2022" name="bioRxiv">
        <title>Sequencing and chromosome-scale assembly of the giantPleurodeles waltlgenome.</title>
        <authorList>
            <person name="Brown T."/>
            <person name="Elewa A."/>
            <person name="Iarovenko S."/>
            <person name="Subramanian E."/>
            <person name="Araus A.J."/>
            <person name="Petzold A."/>
            <person name="Susuki M."/>
            <person name="Suzuki K.-i.T."/>
            <person name="Hayashi T."/>
            <person name="Toyoda A."/>
            <person name="Oliveira C."/>
            <person name="Osipova E."/>
            <person name="Leigh N.D."/>
            <person name="Simon A."/>
            <person name="Yun M.H."/>
        </authorList>
    </citation>
    <scope>NUCLEOTIDE SEQUENCE</scope>
    <source>
        <strain evidence="1">20211129_DDA</strain>
        <tissue evidence="1">Liver</tissue>
    </source>
</reference>
<comment type="caution">
    <text evidence="1">The sequence shown here is derived from an EMBL/GenBank/DDBJ whole genome shotgun (WGS) entry which is preliminary data.</text>
</comment>
<dbReference type="Proteomes" id="UP001066276">
    <property type="component" value="Chromosome 5"/>
</dbReference>
<organism evidence="1 2">
    <name type="scientific">Pleurodeles waltl</name>
    <name type="common">Iberian ribbed newt</name>
    <dbReference type="NCBI Taxonomy" id="8319"/>
    <lineage>
        <taxon>Eukaryota</taxon>
        <taxon>Metazoa</taxon>
        <taxon>Chordata</taxon>
        <taxon>Craniata</taxon>
        <taxon>Vertebrata</taxon>
        <taxon>Euteleostomi</taxon>
        <taxon>Amphibia</taxon>
        <taxon>Batrachia</taxon>
        <taxon>Caudata</taxon>
        <taxon>Salamandroidea</taxon>
        <taxon>Salamandridae</taxon>
        <taxon>Pleurodelinae</taxon>
        <taxon>Pleurodeles</taxon>
    </lineage>
</organism>
<evidence type="ECO:0000313" key="2">
    <source>
        <dbReference type="Proteomes" id="UP001066276"/>
    </source>
</evidence>